<name>A0A7L8ZNI0_9CAUD</name>
<evidence type="ECO:0000313" key="1">
    <source>
        <dbReference type="EMBL" id="QOI72013.1"/>
    </source>
</evidence>
<accession>A0A7L8ZNI0</accession>
<dbReference type="EMBL" id="MT939487">
    <property type="protein sequence ID" value="QOI72013.1"/>
    <property type="molecule type" value="Genomic_DNA"/>
</dbReference>
<protein>
    <submittedName>
        <fullName evidence="1">Uncharacterized protein</fullName>
    </submittedName>
</protein>
<sequence>MEQHKIVGHSTDESTQTTFYIINSTNTDKVLFDSMGGLQFEPITYKNEWANVMNFTTAKAAYSYIKHLHSKDSIITKHYNLAVMGRTIIETVNSVVYSTYLTHKEHTDAQNYGNMDTFEHFYSSIHPEWSESKMREERSTEAPEYISSVLQNAFELYKQLL</sequence>
<evidence type="ECO:0000313" key="2">
    <source>
        <dbReference type="Proteomes" id="UP000594024"/>
    </source>
</evidence>
<organism evidence="1 2">
    <name type="scientific">Erwinia phage pEa_SNUABM_47</name>
    <dbReference type="NCBI Taxonomy" id="2768774"/>
    <lineage>
        <taxon>Viruses</taxon>
        <taxon>Duplodnaviria</taxon>
        <taxon>Heunggongvirae</taxon>
        <taxon>Uroviricota</taxon>
        <taxon>Caudoviricetes</taxon>
        <taxon>Eneladusvirus</taxon>
        <taxon>Eneladusvirus BF</taxon>
    </lineage>
</organism>
<dbReference type="Proteomes" id="UP000594024">
    <property type="component" value="Segment"/>
</dbReference>
<gene>
    <name evidence="1" type="ORF">pEaSNUABM47_00564</name>
</gene>
<reference evidence="1 2" key="1">
    <citation type="submission" date="2020-08" db="EMBL/GenBank/DDBJ databases">
        <title>Complete genome sequence of Erwinia phage pEa_SNUABM_47.</title>
        <authorList>
            <person name="Kim S.G."/>
            <person name="Lee S.B."/>
            <person name="Park S.C."/>
        </authorList>
    </citation>
    <scope>NUCLEOTIDE SEQUENCE [LARGE SCALE GENOMIC DNA]</scope>
</reference>
<proteinExistence type="predicted"/>